<evidence type="ECO:0000259" key="10">
    <source>
        <dbReference type="Pfam" id="PF01769"/>
    </source>
</evidence>
<evidence type="ECO:0000256" key="2">
    <source>
        <dbReference type="ARBA" id="ARBA00009749"/>
    </source>
</evidence>
<dbReference type="InterPro" id="IPR036739">
    <property type="entry name" value="SLC41_membr_dom_sf"/>
</dbReference>
<accession>A0A3P7JMT0</accession>
<keyword evidence="3" id="KW-0813">Transport</keyword>
<keyword evidence="5" id="KW-0460">Magnesium</keyword>
<dbReference type="InterPro" id="IPR045349">
    <property type="entry name" value="SLC41A1-3"/>
</dbReference>
<keyword evidence="4 9" id="KW-0812">Transmembrane</keyword>
<sequence length="66" mass="7645">MVIHNIKKKTQHVITLLYICRCMVAAMWTWRINPDNAAIPYLTAFGDVLGSLLLFLVFLFLDKLHI</sequence>
<dbReference type="Gene3D" id="1.10.357.20">
    <property type="entry name" value="SLC41 divalent cation transporters, integral membrane domain"/>
    <property type="match status" value="1"/>
</dbReference>
<comment type="subcellular location">
    <subcellularLocation>
        <location evidence="1">Membrane</location>
        <topology evidence="1">Multi-pass membrane protein</topology>
    </subcellularLocation>
</comment>
<dbReference type="Pfam" id="PF01769">
    <property type="entry name" value="MgtE"/>
    <property type="match status" value="1"/>
</dbReference>
<keyword evidence="8 9" id="KW-0472">Membrane</keyword>
<evidence type="ECO:0000256" key="7">
    <source>
        <dbReference type="ARBA" id="ARBA00023065"/>
    </source>
</evidence>
<dbReference type="GO" id="GO:0008324">
    <property type="term" value="F:monoatomic cation transmembrane transporter activity"/>
    <property type="evidence" value="ECO:0007669"/>
    <property type="project" value="InterPro"/>
</dbReference>
<protein>
    <recommendedName>
        <fullName evidence="10">SLC41A/MgtE integral membrane domain-containing protein</fullName>
    </recommendedName>
</protein>
<dbReference type="GO" id="GO:0005886">
    <property type="term" value="C:plasma membrane"/>
    <property type="evidence" value="ECO:0007669"/>
    <property type="project" value="TreeGrafter"/>
</dbReference>
<evidence type="ECO:0000256" key="5">
    <source>
        <dbReference type="ARBA" id="ARBA00022842"/>
    </source>
</evidence>
<evidence type="ECO:0000256" key="3">
    <source>
        <dbReference type="ARBA" id="ARBA00022448"/>
    </source>
</evidence>
<keyword evidence="6 9" id="KW-1133">Transmembrane helix</keyword>
<organism evidence="11 12">
    <name type="scientific">Strongylus vulgaris</name>
    <name type="common">Blood worm</name>
    <dbReference type="NCBI Taxonomy" id="40348"/>
    <lineage>
        <taxon>Eukaryota</taxon>
        <taxon>Metazoa</taxon>
        <taxon>Ecdysozoa</taxon>
        <taxon>Nematoda</taxon>
        <taxon>Chromadorea</taxon>
        <taxon>Rhabditida</taxon>
        <taxon>Rhabditina</taxon>
        <taxon>Rhabditomorpha</taxon>
        <taxon>Strongyloidea</taxon>
        <taxon>Strongylidae</taxon>
        <taxon>Strongylus</taxon>
    </lineage>
</organism>
<gene>
    <name evidence="11" type="ORF">SVUK_LOCUS19664</name>
</gene>
<keyword evidence="7" id="KW-0406">Ion transport</keyword>
<comment type="similarity">
    <text evidence="2">Belongs to the SLC41A transporter family.</text>
</comment>
<proteinExistence type="inferred from homology"/>
<feature type="domain" description="SLC41A/MgtE integral membrane" evidence="10">
    <location>
        <begin position="13"/>
        <end position="57"/>
    </location>
</feature>
<dbReference type="Proteomes" id="UP000270094">
    <property type="component" value="Unassembled WGS sequence"/>
</dbReference>
<reference evidence="11 12" key="1">
    <citation type="submission" date="2018-11" db="EMBL/GenBank/DDBJ databases">
        <authorList>
            <consortium name="Pathogen Informatics"/>
        </authorList>
    </citation>
    <scope>NUCLEOTIDE SEQUENCE [LARGE SCALE GENOMIC DNA]</scope>
</reference>
<evidence type="ECO:0000256" key="9">
    <source>
        <dbReference type="SAM" id="Phobius"/>
    </source>
</evidence>
<evidence type="ECO:0000256" key="8">
    <source>
        <dbReference type="ARBA" id="ARBA00023136"/>
    </source>
</evidence>
<dbReference type="PANTHER" id="PTHR16228:SF7">
    <property type="entry name" value="SLC41A_MGTE INTEGRAL MEMBRANE DOMAIN-CONTAINING PROTEIN"/>
    <property type="match status" value="1"/>
</dbReference>
<evidence type="ECO:0000313" key="11">
    <source>
        <dbReference type="EMBL" id="VDM84666.1"/>
    </source>
</evidence>
<evidence type="ECO:0000256" key="6">
    <source>
        <dbReference type="ARBA" id="ARBA00022989"/>
    </source>
</evidence>
<keyword evidence="12" id="KW-1185">Reference proteome</keyword>
<evidence type="ECO:0000313" key="12">
    <source>
        <dbReference type="Proteomes" id="UP000270094"/>
    </source>
</evidence>
<feature type="transmembrane region" description="Helical" evidence="9">
    <location>
        <begin position="12"/>
        <end position="32"/>
    </location>
</feature>
<dbReference type="EMBL" id="UYYB01131993">
    <property type="protein sequence ID" value="VDM84666.1"/>
    <property type="molecule type" value="Genomic_DNA"/>
</dbReference>
<dbReference type="SUPFAM" id="SSF161093">
    <property type="entry name" value="MgtE membrane domain-like"/>
    <property type="match status" value="1"/>
</dbReference>
<dbReference type="OrthoDB" id="5859349at2759"/>
<evidence type="ECO:0000256" key="4">
    <source>
        <dbReference type="ARBA" id="ARBA00022692"/>
    </source>
</evidence>
<dbReference type="PANTHER" id="PTHR16228">
    <property type="entry name" value="DIVALENT CATION TRANSPORTER SOLUTE CARRIER FAMILY 41"/>
    <property type="match status" value="1"/>
</dbReference>
<feature type="transmembrane region" description="Helical" evidence="9">
    <location>
        <begin position="38"/>
        <end position="61"/>
    </location>
</feature>
<dbReference type="InterPro" id="IPR006667">
    <property type="entry name" value="SLC41_membr_dom"/>
</dbReference>
<evidence type="ECO:0000256" key="1">
    <source>
        <dbReference type="ARBA" id="ARBA00004141"/>
    </source>
</evidence>
<dbReference type="AlphaFoldDB" id="A0A3P7JMT0"/>
<name>A0A3P7JMT0_STRVU</name>